<dbReference type="SUPFAM" id="SSF161098">
    <property type="entry name" value="MetI-like"/>
    <property type="match status" value="1"/>
</dbReference>
<dbReference type="RefSeq" id="WP_253060422.1">
    <property type="nucleotide sequence ID" value="NZ_JAMXWM010000005.1"/>
</dbReference>
<evidence type="ECO:0000256" key="7">
    <source>
        <dbReference type="ARBA" id="ARBA00023136"/>
    </source>
</evidence>
<protein>
    <submittedName>
        <fullName evidence="10">ABC transporter permease</fullName>
    </submittedName>
</protein>
<evidence type="ECO:0000256" key="5">
    <source>
        <dbReference type="ARBA" id="ARBA00022692"/>
    </source>
</evidence>
<evidence type="ECO:0000313" key="10">
    <source>
        <dbReference type="EMBL" id="MFD2693506.1"/>
    </source>
</evidence>
<feature type="transmembrane region" description="Helical" evidence="8">
    <location>
        <begin position="191"/>
        <end position="213"/>
    </location>
</feature>
<proteinExistence type="inferred from homology"/>
<keyword evidence="11" id="KW-1185">Reference proteome</keyword>
<feature type="transmembrane region" description="Helical" evidence="8">
    <location>
        <begin position="251"/>
        <end position="274"/>
    </location>
</feature>
<gene>
    <name evidence="10" type="ORF">ACFSUE_07685</name>
</gene>
<dbReference type="EMBL" id="JBHUMQ010000017">
    <property type="protein sequence ID" value="MFD2693506.1"/>
    <property type="molecule type" value="Genomic_DNA"/>
</dbReference>
<dbReference type="Gene3D" id="1.10.3720.10">
    <property type="entry name" value="MetI-like"/>
    <property type="match status" value="1"/>
</dbReference>
<accession>A0ABW5S176</accession>
<evidence type="ECO:0000256" key="8">
    <source>
        <dbReference type="RuleBase" id="RU363032"/>
    </source>
</evidence>
<evidence type="ECO:0000256" key="6">
    <source>
        <dbReference type="ARBA" id="ARBA00022989"/>
    </source>
</evidence>
<organism evidence="10 11">
    <name type="scientific">Sporolactobacillus shoreicorticis</name>
    <dbReference type="NCBI Taxonomy" id="1923877"/>
    <lineage>
        <taxon>Bacteria</taxon>
        <taxon>Bacillati</taxon>
        <taxon>Bacillota</taxon>
        <taxon>Bacilli</taxon>
        <taxon>Bacillales</taxon>
        <taxon>Sporolactobacillaceae</taxon>
        <taxon>Sporolactobacillus</taxon>
    </lineage>
</organism>
<keyword evidence="5 8" id="KW-0812">Transmembrane</keyword>
<feature type="transmembrane region" description="Helical" evidence="8">
    <location>
        <begin position="66"/>
        <end position="87"/>
    </location>
</feature>
<evidence type="ECO:0000256" key="2">
    <source>
        <dbReference type="ARBA" id="ARBA00007069"/>
    </source>
</evidence>
<keyword evidence="3 8" id="KW-0813">Transport</keyword>
<sequence length="282" mass="31135">MQQHWKRQAQACLLPLAAVLLLFLTVPLVIMIRQSFGDQSGAGFSFANFMQILSQPFYYDAFRNSFFISIYSALAGLVLALFVAAALARMNEKAQERIILFINMTANFAGVPLAFAYIILLGNAGFVTLVLQHMGISLQSFFNLYSWQGLALTYVYFQVPLGVLFLYPAFKGMDQRWAEAASLLGASRFSFWARIGIPHILPSVLGTFIILFANGMGTYETAYALVGGTVSLVTTRIASSVSGDIFAQPQIGSAMAVLFSILMIAVLIANQYLLRLFRRDLK</sequence>
<dbReference type="PANTHER" id="PTHR42929">
    <property type="entry name" value="INNER MEMBRANE ABC TRANSPORTER PERMEASE PROTEIN YDCU-RELATED-RELATED"/>
    <property type="match status" value="1"/>
</dbReference>
<feature type="transmembrane region" description="Helical" evidence="8">
    <location>
        <begin position="12"/>
        <end position="32"/>
    </location>
</feature>
<name>A0ABW5S176_9BACL</name>
<dbReference type="InterPro" id="IPR000515">
    <property type="entry name" value="MetI-like"/>
</dbReference>
<dbReference type="PROSITE" id="PS50928">
    <property type="entry name" value="ABC_TM1"/>
    <property type="match status" value="1"/>
</dbReference>
<keyword evidence="6 8" id="KW-1133">Transmembrane helix</keyword>
<dbReference type="CDD" id="cd06261">
    <property type="entry name" value="TM_PBP2"/>
    <property type="match status" value="1"/>
</dbReference>
<reference evidence="11" key="1">
    <citation type="journal article" date="2019" name="Int. J. Syst. Evol. Microbiol.">
        <title>The Global Catalogue of Microorganisms (GCM) 10K type strain sequencing project: providing services to taxonomists for standard genome sequencing and annotation.</title>
        <authorList>
            <consortium name="The Broad Institute Genomics Platform"/>
            <consortium name="The Broad Institute Genome Sequencing Center for Infectious Disease"/>
            <person name="Wu L."/>
            <person name="Ma J."/>
        </authorList>
    </citation>
    <scope>NUCLEOTIDE SEQUENCE [LARGE SCALE GENOMIC DNA]</scope>
    <source>
        <strain evidence="11">TISTR 2466</strain>
    </source>
</reference>
<comment type="similarity">
    <text evidence="2">Belongs to the binding-protein-dependent transport system permease family. CysTW subfamily.</text>
</comment>
<keyword evidence="7 8" id="KW-0472">Membrane</keyword>
<evidence type="ECO:0000256" key="3">
    <source>
        <dbReference type="ARBA" id="ARBA00022448"/>
    </source>
</evidence>
<feature type="transmembrane region" description="Helical" evidence="8">
    <location>
        <begin position="108"/>
        <end position="131"/>
    </location>
</feature>
<dbReference type="InterPro" id="IPR035906">
    <property type="entry name" value="MetI-like_sf"/>
</dbReference>
<comment type="caution">
    <text evidence="10">The sequence shown here is derived from an EMBL/GenBank/DDBJ whole genome shotgun (WGS) entry which is preliminary data.</text>
</comment>
<dbReference type="Proteomes" id="UP001597399">
    <property type="component" value="Unassembled WGS sequence"/>
</dbReference>
<keyword evidence="4" id="KW-1003">Cell membrane</keyword>
<comment type="subcellular location">
    <subcellularLocation>
        <location evidence="1 8">Cell membrane</location>
        <topology evidence="1 8">Multi-pass membrane protein</topology>
    </subcellularLocation>
</comment>
<feature type="transmembrane region" description="Helical" evidence="8">
    <location>
        <begin position="151"/>
        <end position="170"/>
    </location>
</feature>
<dbReference type="PANTHER" id="PTHR42929:SF1">
    <property type="entry name" value="INNER MEMBRANE ABC TRANSPORTER PERMEASE PROTEIN YDCU-RELATED"/>
    <property type="match status" value="1"/>
</dbReference>
<dbReference type="Pfam" id="PF00528">
    <property type="entry name" value="BPD_transp_1"/>
    <property type="match status" value="1"/>
</dbReference>
<evidence type="ECO:0000256" key="1">
    <source>
        <dbReference type="ARBA" id="ARBA00004651"/>
    </source>
</evidence>
<evidence type="ECO:0000256" key="4">
    <source>
        <dbReference type="ARBA" id="ARBA00022475"/>
    </source>
</evidence>
<evidence type="ECO:0000313" key="11">
    <source>
        <dbReference type="Proteomes" id="UP001597399"/>
    </source>
</evidence>
<evidence type="ECO:0000259" key="9">
    <source>
        <dbReference type="PROSITE" id="PS50928"/>
    </source>
</evidence>
<feature type="domain" description="ABC transmembrane type-1" evidence="9">
    <location>
        <begin position="62"/>
        <end position="270"/>
    </location>
</feature>